<dbReference type="Pfam" id="PF09428">
    <property type="entry name" value="DUF2011"/>
    <property type="match status" value="1"/>
</dbReference>
<evidence type="ECO:0000313" key="3">
    <source>
        <dbReference type="Proteomes" id="UP000242877"/>
    </source>
</evidence>
<dbReference type="AlphaFoldDB" id="A0A162I7B2"/>
<dbReference type="OrthoDB" id="4205662at2759"/>
<evidence type="ECO:0000313" key="2">
    <source>
        <dbReference type="EMBL" id="KZZ89573.1"/>
    </source>
</evidence>
<feature type="compositionally biased region" description="Basic and acidic residues" evidence="1">
    <location>
        <begin position="282"/>
        <end position="293"/>
    </location>
</feature>
<reference evidence="2 3" key="1">
    <citation type="journal article" date="2016" name="Genome Biol. Evol.">
        <title>Divergent and convergent evolution of fungal pathogenicity.</title>
        <authorList>
            <person name="Shang Y."/>
            <person name="Xiao G."/>
            <person name="Zheng P."/>
            <person name="Cen K."/>
            <person name="Zhan S."/>
            <person name="Wang C."/>
        </authorList>
    </citation>
    <scope>NUCLEOTIDE SEQUENCE [LARGE SCALE GENOMIC DNA]</scope>
    <source>
        <strain evidence="2 3">ARSEF 7405</strain>
    </source>
</reference>
<feature type="compositionally biased region" description="Polar residues" evidence="1">
    <location>
        <begin position="198"/>
        <end position="221"/>
    </location>
</feature>
<proteinExistence type="predicted"/>
<evidence type="ECO:0000256" key="1">
    <source>
        <dbReference type="SAM" id="MobiDB-lite"/>
    </source>
</evidence>
<protein>
    <submittedName>
        <fullName evidence="2">Uncharacterized protein</fullName>
    </submittedName>
</protein>
<feature type="compositionally biased region" description="Basic and acidic residues" evidence="1">
    <location>
        <begin position="1"/>
        <end position="16"/>
    </location>
</feature>
<dbReference type="Proteomes" id="UP000242877">
    <property type="component" value="Unassembled WGS sequence"/>
</dbReference>
<dbReference type="VEuPathDB" id="FungiDB:AAP_04328"/>
<keyword evidence="3" id="KW-1185">Reference proteome</keyword>
<comment type="caution">
    <text evidence="2">The sequence shown here is derived from an EMBL/GenBank/DDBJ whole genome shotgun (WGS) entry which is preliminary data.</text>
</comment>
<accession>A0A162I7B2</accession>
<feature type="compositionally biased region" description="Basic residues" evidence="1">
    <location>
        <begin position="236"/>
        <end position="256"/>
    </location>
</feature>
<gene>
    <name evidence="2" type="ORF">AAP_04328</name>
</gene>
<feature type="compositionally biased region" description="Basic and acidic residues" evidence="1">
    <location>
        <begin position="258"/>
        <end position="272"/>
    </location>
</feature>
<dbReference type="EMBL" id="AZGZ01000020">
    <property type="protein sequence ID" value="KZZ89573.1"/>
    <property type="molecule type" value="Genomic_DNA"/>
</dbReference>
<dbReference type="InterPro" id="IPR018555">
    <property type="entry name" value="C630.06c-like"/>
</dbReference>
<organism evidence="2 3">
    <name type="scientific">Ascosphaera apis ARSEF 7405</name>
    <dbReference type="NCBI Taxonomy" id="392613"/>
    <lineage>
        <taxon>Eukaryota</taxon>
        <taxon>Fungi</taxon>
        <taxon>Dikarya</taxon>
        <taxon>Ascomycota</taxon>
        <taxon>Pezizomycotina</taxon>
        <taxon>Eurotiomycetes</taxon>
        <taxon>Eurotiomycetidae</taxon>
        <taxon>Onygenales</taxon>
        <taxon>Ascosphaeraceae</taxon>
        <taxon>Ascosphaera</taxon>
    </lineage>
</organism>
<sequence length="315" mass="34855">MFEATEAKQIGRDELLPSRTPTPEPVDPEAATYAAAAFQQLFGQLETIDVATDRDSAAGVAGDAEEEEQEFEFRLFSAPQPSNKQEQQVDATAGTTEGEAVQKLKIRLRSPSPGAEGDGGFVVPFRGWDYYLSAPDVTLKGTALESAIAARINELKESHVQKSREYANCAVSFEEIAHFASLQKPGCRLSWRVINLKPSTPKSKKQQNGSKASADSNSAPDSKQYLENPWLIPHVPKSRNKPGKKRRIVLRQRALAKKQAEEADREKRTARNREKKLKRRQREREKKAAERAVEGGSLVIEAPGSPEDVSMVTDE</sequence>
<feature type="region of interest" description="Disordered" evidence="1">
    <location>
        <begin position="198"/>
        <end position="315"/>
    </location>
</feature>
<feature type="region of interest" description="Disordered" evidence="1">
    <location>
        <begin position="1"/>
        <end position="29"/>
    </location>
</feature>
<name>A0A162I7B2_9EURO</name>